<dbReference type="SMART" id="SM00710">
    <property type="entry name" value="PbH1"/>
    <property type="match status" value="4"/>
</dbReference>
<sequence length="268" mass="29147">MSFIHADGVHDVIITGENGTIDGQGDVWWNMWRQRTLQYTRPSLVEFMNSRDIIISNVIFKNSPFWNIHPVYSSNVVVRYVTILAPHDSPNTDGVDPDSSSNVCIEDSYISTGDDLVAVKSGWDEYGIAFGRPSTDITIRRITGSSPFAGIAVGSETSGGVKNVLAENINLYNMGVGIHIKTNMGRGGFIRGQRVIQPGLIRGLKDAPFKGVCLSNINLHSAQRTRSNTPPWKCSDVSEGSVQVSPSPCFELASTNGAGGCSDHFRNL</sequence>
<dbReference type="PANTHER" id="PTHR31339:SF3">
    <property type="entry name" value="PECTIN LYASE-LIKE SUPERFAMILY PROTEIN"/>
    <property type="match status" value="1"/>
</dbReference>
<evidence type="ECO:0000256" key="6">
    <source>
        <dbReference type="RuleBase" id="RU361169"/>
    </source>
</evidence>
<name>A0AAV0JGK9_9ROSI</name>
<comment type="subcellular location">
    <subcellularLocation>
        <location evidence="1">Secreted</location>
        <location evidence="1">Cell wall</location>
    </subcellularLocation>
</comment>
<keyword evidence="4 6" id="KW-0378">Hydrolase</keyword>
<dbReference type="InterPro" id="IPR012334">
    <property type="entry name" value="Pectin_lyas_fold"/>
</dbReference>
<evidence type="ECO:0000256" key="2">
    <source>
        <dbReference type="ARBA" id="ARBA00008834"/>
    </source>
</evidence>
<evidence type="ECO:0000313" key="8">
    <source>
        <dbReference type="Proteomes" id="UP001154282"/>
    </source>
</evidence>
<dbReference type="SUPFAM" id="SSF51126">
    <property type="entry name" value="Pectin lyase-like"/>
    <property type="match status" value="1"/>
</dbReference>
<proteinExistence type="inferred from homology"/>
<dbReference type="AlphaFoldDB" id="A0AAV0JGK9"/>
<evidence type="ECO:0000256" key="5">
    <source>
        <dbReference type="ARBA" id="ARBA00023295"/>
    </source>
</evidence>
<keyword evidence="3" id="KW-0964">Secreted</keyword>
<reference evidence="7" key="1">
    <citation type="submission" date="2022-08" db="EMBL/GenBank/DDBJ databases">
        <authorList>
            <person name="Gutierrez-Valencia J."/>
        </authorList>
    </citation>
    <scope>NUCLEOTIDE SEQUENCE</scope>
</reference>
<organism evidence="7 8">
    <name type="scientific">Linum tenue</name>
    <dbReference type="NCBI Taxonomy" id="586396"/>
    <lineage>
        <taxon>Eukaryota</taxon>
        <taxon>Viridiplantae</taxon>
        <taxon>Streptophyta</taxon>
        <taxon>Embryophyta</taxon>
        <taxon>Tracheophyta</taxon>
        <taxon>Spermatophyta</taxon>
        <taxon>Magnoliopsida</taxon>
        <taxon>eudicotyledons</taxon>
        <taxon>Gunneridae</taxon>
        <taxon>Pentapetalae</taxon>
        <taxon>rosids</taxon>
        <taxon>fabids</taxon>
        <taxon>Malpighiales</taxon>
        <taxon>Linaceae</taxon>
        <taxon>Linum</taxon>
    </lineage>
</organism>
<dbReference type="Proteomes" id="UP001154282">
    <property type="component" value="Unassembled WGS sequence"/>
</dbReference>
<accession>A0AAV0JGK9</accession>
<dbReference type="InterPro" id="IPR051801">
    <property type="entry name" value="GH28_Enzymes"/>
</dbReference>
<keyword evidence="8" id="KW-1185">Reference proteome</keyword>
<dbReference type="Pfam" id="PF00295">
    <property type="entry name" value="Glyco_hydro_28"/>
    <property type="match status" value="1"/>
</dbReference>
<comment type="similarity">
    <text evidence="2 6">Belongs to the glycosyl hydrolase 28 family.</text>
</comment>
<gene>
    <name evidence="7" type="ORF">LITE_LOCUS14061</name>
</gene>
<dbReference type="GO" id="GO:0004650">
    <property type="term" value="F:polygalacturonase activity"/>
    <property type="evidence" value="ECO:0007669"/>
    <property type="project" value="InterPro"/>
</dbReference>
<keyword evidence="3" id="KW-0134">Cell wall</keyword>
<dbReference type="PANTHER" id="PTHR31339">
    <property type="entry name" value="PECTIN LYASE-RELATED"/>
    <property type="match status" value="1"/>
</dbReference>
<dbReference type="GO" id="GO:0005975">
    <property type="term" value="P:carbohydrate metabolic process"/>
    <property type="evidence" value="ECO:0007669"/>
    <property type="project" value="InterPro"/>
</dbReference>
<dbReference type="Gene3D" id="2.160.20.10">
    <property type="entry name" value="Single-stranded right-handed beta-helix, Pectin lyase-like"/>
    <property type="match status" value="1"/>
</dbReference>
<evidence type="ECO:0000256" key="4">
    <source>
        <dbReference type="ARBA" id="ARBA00022801"/>
    </source>
</evidence>
<evidence type="ECO:0008006" key="9">
    <source>
        <dbReference type="Google" id="ProtNLM"/>
    </source>
</evidence>
<keyword evidence="5 6" id="KW-0326">Glycosidase</keyword>
<evidence type="ECO:0000313" key="7">
    <source>
        <dbReference type="EMBL" id="CAI0408677.1"/>
    </source>
</evidence>
<evidence type="ECO:0000256" key="3">
    <source>
        <dbReference type="ARBA" id="ARBA00022512"/>
    </source>
</evidence>
<dbReference type="InterPro" id="IPR000743">
    <property type="entry name" value="Glyco_hydro_28"/>
</dbReference>
<dbReference type="InterPro" id="IPR011050">
    <property type="entry name" value="Pectin_lyase_fold/virulence"/>
</dbReference>
<comment type="caution">
    <text evidence="7">The sequence shown here is derived from an EMBL/GenBank/DDBJ whole genome shotgun (WGS) entry which is preliminary data.</text>
</comment>
<dbReference type="InterPro" id="IPR006626">
    <property type="entry name" value="PbH1"/>
</dbReference>
<dbReference type="EMBL" id="CAMGYJ010000005">
    <property type="protein sequence ID" value="CAI0408677.1"/>
    <property type="molecule type" value="Genomic_DNA"/>
</dbReference>
<protein>
    <recommendedName>
        <fullName evidence="9">Polygalacturonase</fullName>
    </recommendedName>
</protein>
<evidence type="ECO:0000256" key="1">
    <source>
        <dbReference type="ARBA" id="ARBA00004191"/>
    </source>
</evidence>